<evidence type="ECO:0000256" key="3">
    <source>
        <dbReference type="ARBA" id="ARBA00022475"/>
    </source>
</evidence>
<dbReference type="GO" id="GO:0005886">
    <property type="term" value="C:plasma membrane"/>
    <property type="evidence" value="ECO:0007669"/>
    <property type="project" value="UniProtKB-SubCell"/>
</dbReference>
<feature type="domain" description="YetF C-terminal" evidence="8">
    <location>
        <begin position="91"/>
        <end position="223"/>
    </location>
</feature>
<evidence type="ECO:0000256" key="1">
    <source>
        <dbReference type="ARBA" id="ARBA00004651"/>
    </source>
</evidence>
<keyword evidence="6 7" id="KW-0472">Membrane</keyword>
<comment type="similarity">
    <text evidence="2">Belongs to the UPF0702 family.</text>
</comment>
<dbReference type="OrthoDB" id="9778331at2"/>
<dbReference type="EMBL" id="PVXN01000005">
    <property type="protein sequence ID" value="PRR76630.1"/>
    <property type="molecule type" value="Genomic_DNA"/>
</dbReference>
<gene>
    <name evidence="9" type="ORF">CPAL_03010</name>
</gene>
<dbReference type="RefSeq" id="WP_106023963.1">
    <property type="nucleotide sequence ID" value="NZ_PVXN01000005.1"/>
</dbReference>
<keyword evidence="5 7" id="KW-1133">Transmembrane helix</keyword>
<comment type="caution">
    <text evidence="9">The sequence shown here is derived from an EMBL/GenBank/DDBJ whole genome shotgun (WGS) entry which is preliminary data.</text>
</comment>
<feature type="transmembrane region" description="Helical" evidence="7">
    <location>
        <begin position="12"/>
        <end position="30"/>
    </location>
</feature>
<dbReference type="Proteomes" id="UP000239614">
    <property type="component" value="Unassembled WGS sequence"/>
</dbReference>
<evidence type="ECO:0000256" key="5">
    <source>
        <dbReference type="ARBA" id="ARBA00022989"/>
    </source>
</evidence>
<name>A0A2T0AZL2_9CLOT</name>
<dbReference type="PANTHER" id="PTHR34582">
    <property type="entry name" value="UPF0702 TRANSMEMBRANE PROTEIN YCAP"/>
    <property type="match status" value="1"/>
</dbReference>
<keyword evidence="10" id="KW-1185">Reference proteome</keyword>
<evidence type="ECO:0000313" key="9">
    <source>
        <dbReference type="EMBL" id="PRR76630.1"/>
    </source>
</evidence>
<proteinExistence type="inferred from homology"/>
<evidence type="ECO:0000313" key="10">
    <source>
        <dbReference type="Proteomes" id="UP000239614"/>
    </source>
</evidence>
<organism evidence="9 10">
    <name type="scientific">Clostridium thermopalmarium DSM 5974</name>
    <dbReference type="NCBI Taxonomy" id="1121340"/>
    <lineage>
        <taxon>Bacteria</taxon>
        <taxon>Bacillati</taxon>
        <taxon>Bacillota</taxon>
        <taxon>Clostridia</taxon>
        <taxon>Eubacteriales</taxon>
        <taxon>Clostridiaceae</taxon>
        <taxon>Clostridium</taxon>
    </lineage>
</organism>
<sequence length="235" mass="27017">MIRVFGAIKNISLLGFIIRTFIVGFIAFLVGRYIPKRALNQLTSYDFVLVWILGALTVAPLLDGEISFTYIIVPLITLFFWHYVFSFISLRNRKLALFFNGKPIILIDDGKIIRKNLKKHFINIDLLMSELRLKNIFDISEVKYVILEPNGHFSIIKKESNRPVTPTDFNLVAKPVDLPLVIINDGKLFEENLAKLGLDKGWLMNNLALYNIEHLEKVYLATIDSSKKLYISERA</sequence>
<evidence type="ECO:0000256" key="2">
    <source>
        <dbReference type="ARBA" id="ARBA00006448"/>
    </source>
</evidence>
<keyword evidence="3" id="KW-1003">Cell membrane</keyword>
<comment type="subcellular location">
    <subcellularLocation>
        <location evidence="1">Cell membrane</location>
        <topology evidence="1">Multi-pass membrane protein</topology>
    </subcellularLocation>
</comment>
<dbReference type="Pfam" id="PF04239">
    <property type="entry name" value="DUF421"/>
    <property type="match status" value="1"/>
</dbReference>
<dbReference type="Gene3D" id="3.30.240.20">
    <property type="entry name" value="bsu07140 like domains"/>
    <property type="match status" value="2"/>
</dbReference>
<feature type="transmembrane region" description="Helical" evidence="7">
    <location>
        <begin position="42"/>
        <end position="62"/>
    </location>
</feature>
<evidence type="ECO:0000256" key="7">
    <source>
        <dbReference type="SAM" id="Phobius"/>
    </source>
</evidence>
<feature type="transmembrane region" description="Helical" evidence="7">
    <location>
        <begin position="68"/>
        <end position="90"/>
    </location>
</feature>
<evidence type="ECO:0000256" key="4">
    <source>
        <dbReference type="ARBA" id="ARBA00022692"/>
    </source>
</evidence>
<accession>A0A2T0AZL2</accession>
<dbReference type="InterPro" id="IPR023090">
    <property type="entry name" value="UPF0702_alpha/beta_dom_sf"/>
</dbReference>
<protein>
    <recommendedName>
        <fullName evidence="8">YetF C-terminal domain-containing protein</fullName>
    </recommendedName>
</protein>
<evidence type="ECO:0000256" key="6">
    <source>
        <dbReference type="ARBA" id="ARBA00023136"/>
    </source>
</evidence>
<dbReference type="AlphaFoldDB" id="A0A2T0AZL2"/>
<dbReference type="PANTHER" id="PTHR34582:SF2">
    <property type="entry name" value="UPF0702 TRANSMEMBRANE PROTEIN YDFR"/>
    <property type="match status" value="1"/>
</dbReference>
<evidence type="ECO:0000259" key="8">
    <source>
        <dbReference type="Pfam" id="PF04239"/>
    </source>
</evidence>
<reference evidence="9 10" key="1">
    <citation type="submission" date="2018-03" db="EMBL/GenBank/DDBJ databases">
        <title>Genome sequence of Clostridium thermopalmarium DSM 5974.</title>
        <authorList>
            <person name="Poehlein A."/>
            <person name="Daniel R."/>
        </authorList>
    </citation>
    <scope>NUCLEOTIDE SEQUENCE [LARGE SCALE GENOMIC DNA]</scope>
    <source>
        <strain evidence="9 10">DSM 5974</strain>
    </source>
</reference>
<dbReference type="InterPro" id="IPR007353">
    <property type="entry name" value="DUF421"/>
</dbReference>
<keyword evidence="4 7" id="KW-0812">Transmembrane</keyword>